<protein>
    <submittedName>
        <fullName evidence="1">Uncharacterized protein</fullName>
    </submittedName>
</protein>
<gene>
    <name evidence="1" type="ORF">PLANPX_5211</name>
</gene>
<accession>A0A5K7XQ13</accession>
<reference evidence="2" key="1">
    <citation type="submission" date="2019-10" db="EMBL/GenBank/DDBJ databases">
        <title>Lacipirellula parvula gen. nov., sp. nov., representing a lineage of planctomycetes widespread in freshwater anoxic habitats, and description of the family Lacipirellulaceae.</title>
        <authorList>
            <person name="Dedysh S.N."/>
            <person name="Kulichevskaya I.S."/>
            <person name="Beletsky A.V."/>
            <person name="Rakitin A.L."/>
            <person name="Mardanov A.V."/>
            <person name="Ivanova A.A."/>
            <person name="Saltykova V.X."/>
            <person name="Rijpstra W.I.C."/>
            <person name="Sinninghe Damste J.S."/>
            <person name="Ravin N.V."/>
        </authorList>
    </citation>
    <scope>NUCLEOTIDE SEQUENCE [LARGE SCALE GENOMIC DNA]</scope>
    <source>
        <strain evidence="2">PX69</strain>
    </source>
</reference>
<sequence>MQRRGRAGQSEPCSPIDPCDLISAILAWIFSAIANSLRGDATTSRGCDIRGHRNRMRFHQGVRLEKILLGMSGQYFVAAELSRRAYFAVVALRNAQGIDIVASTTDGAYSVGI</sequence>
<name>A0A5K7XQ13_9BACT</name>
<evidence type="ECO:0000313" key="2">
    <source>
        <dbReference type="Proteomes" id="UP000326837"/>
    </source>
</evidence>
<dbReference type="Proteomes" id="UP000326837">
    <property type="component" value="Chromosome"/>
</dbReference>
<evidence type="ECO:0000313" key="1">
    <source>
        <dbReference type="EMBL" id="BBO35599.1"/>
    </source>
</evidence>
<proteinExistence type="predicted"/>
<dbReference type="EMBL" id="AP021861">
    <property type="protein sequence ID" value="BBO35599.1"/>
    <property type="molecule type" value="Genomic_DNA"/>
</dbReference>
<dbReference type="AlphaFoldDB" id="A0A5K7XQ13"/>
<keyword evidence="2" id="KW-1185">Reference proteome</keyword>
<dbReference type="KEGG" id="lpav:PLANPX_5211"/>
<organism evidence="1 2">
    <name type="scientific">Lacipirellula parvula</name>
    <dbReference type="NCBI Taxonomy" id="2650471"/>
    <lineage>
        <taxon>Bacteria</taxon>
        <taxon>Pseudomonadati</taxon>
        <taxon>Planctomycetota</taxon>
        <taxon>Planctomycetia</taxon>
        <taxon>Pirellulales</taxon>
        <taxon>Lacipirellulaceae</taxon>
        <taxon>Lacipirellula</taxon>
    </lineage>
</organism>